<dbReference type="RefSeq" id="WP_048641414.1">
    <property type="nucleotide sequence ID" value="NZ_CP012040.1"/>
</dbReference>
<proteinExistence type="predicted"/>
<dbReference type="OrthoDB" id="1132102at2"/>
<dbReference type="AlphaFoldDB" id="A0A0H4PD16"/>
<accession>A0A0H4PD16</accession>
<dbReference type="GO" id="GO:0016301">
    <property type="term" value="F:kinase activity"/>
    <property type="evidence" value="ECO:0007669"/>
    <property type="project" value="UniProtKB-KW"/>
</dbReference>
<gene>
    <name evidence="1" type="ORF">CA2015_1589</name>
</gene>
<organism evidence="1 2">
    <name type="scientific">Cyclobacterium amurskyense</name>
    <dbReference type="NCBI Taxonomy" id="320787"/>
    <lineage>
        <taxon>Bacteria</taxon>
        <taxon>Pseudomonadati</taxon>
        <taxon>Bacteroidota</taxon>
        <taxon>Cytophagia</taxon>
        <taxon>Cytophagales</taxon>
        <taxon>Cyclobacteriaceae</taxon>
        <taxon>Cyclobacterium</taxon>
    </lineage>
</organism>
<keyword evidence="1" id="KW-0808">Transferase</keyword>
<sequence>MSSHHFVKDQQEPALLVLTDEIAATDLLPSLLEWVPLVLVTQQNVHKIMSLGIKIDGIIADKEFQDDNAILLEEQYPVFYITVEKESFLTAGLKYLLLKNHKAVNILSFDPLDSEQLNPYMPEMDIVFFNSGIRYFPAKNGKIKKWLPNCSIQVHGREGQFVEHQSSSGADVFPITYATFLEVEEGLQTFSSNELFWLGTFV</sequence>
<keyword evidence="2" id="KW-1185">Reference proteome</keyword>
<keyword evidence="1" id="KW-0418">Kinase</keyword>
<evidence type="ECO:0000313" key="2">
    <source>
        <dbReference type="Proteomes" id="UP000036520"/>
    </source>
</evidence>
<name>A0A0H4PD16_9BACT</name>
<reference evidence="1 2" key="1">
    <citation type="submission" date="2015-07" db="EMBL/GenBank/DDBJ databases">
        <authorList>
            <person name="Kim K.M."/>
        </authorList>
    </citation>
    <scope>NUCLEOTIDE SEQUENCE [LARGE SCALE GENOMIC DNA]</scope>
    <source>
        <strain evidence="1 2">KCTC 12363</strain>
    </source>
</reference>
<dbReference type="KEGG" id="camu:CA2015_1589"/>
<protein>
    <submittedName>
        <fullName evidence="1">Thiamine pyrophospokinase</fullName>
    </submittedName>
</protein>
<dbReference type="STRING" id="320787.CA2015_1589"/>
<dbReference type="Proteomes" id="UP000036520">
    <property type="component" value="Chromosome"/>
</dbReference>
<evidence type="ECO:0000313" key="1">
    <source>
        <dbReference type="EMBL" id="AKP51025.1"/>
    </source>
</evidence>
<dbReference type="EMBL" id="CP012040">
    <property type="protein sequence ID" value="AKP51025.1"/>
    <property type="molecule type" value="Genomic_DNA"/>
</dbReference>